<reference evidence="2" key="1">
    <citation type="submission" date="2018-11" db="EMBL/GenBank/DDBJ databases">
        <authorList>
            <consortium name="Pathogen Informatics"/>
        </authorList>
    </citation>
    <scope>NUCLEOTIDE SEQUENCE</scope>
</reference>
<protein>
    <submittedName>
        <fullName evidence="2">Uncharacterized protein</fullName>
    </submittedName>
</protein>
<dbReference type="OrthoDB" id="1741719at2759"/>
<evidence type="ECO:0000313" key="2">
    <source>
        <dbReference type="EMBL" id="VEL33038.1"/>
    </source>
</evidence>
<accession>A0A448XBN5</accession>
<comment type="caution">
    <text evidence="2">The sequence shown here is derived from an EMBL/GenBank/DDBJ whole genome shotgun (WGS) entry which is preliminary data.</text>
</comment>
<evidence type="ECO:0000313" key="3">
    <source>
        <dbReference type="Proteomes" id="UP000784294"/>
    </source>
</evidence>
<feature type="region of interest" description="Disordered" evidence="1">
    <location>
        <begin position="171"/>
        <end position="236"/>
    </location>
</feature>
<dbReference type="Proteomes" id="UP000784294">
    <property type="component" value="Unassembled WGS sequence"/>
</dbReference>
<feature type="compositionally biased region" description="Basic and acidic residues" evidence="1">
    <location>
        <begin position="174"/>
        <end position="194"/>
    </location>
</feature>
<name>A0A448XBN5_9PLAT</name>
<dbReference type="EMBL" id="CAAALY010245067">
    <property type="protein sequence ID" value="VEL33038.1"/>
    <property type="molecule type" value="Genomic_DNA"/>
</dbReference>
<gene>
    <name evidence="2" type="ORF">PXEA_LOCUS26478</name>
</gene>
<evidence type="ECO:0000256" key="1">
    <source>
        <dbReference type="SAM" id="MobiDB-lite"/>
    </source>
</evidence>
<proteinExistence type="predicted"/>
<organism evidence="2 3">
    <name type="scientific">Protopolystoma xenopodis</name>
    <dbReference type="NCBI Taxonomy" id="117903"/>
    <lineage>
        <taxon>Eukaryota</taxon>
        <taxon>Metazoa</taxon>
        <taxon>Spiralia</taxon>
        <taxon>Lophotrochozoa</taxon>
        <taxon>Platyhelminthes</taxon>
        <taxon>Monogenea</taxon>
        <taxon>Polyopisthocotylea</taxon>
        <taxon>Polystomatidea</taxon>
        <taxon>Polystomatidae</taxon>
        <taxon>Protopolystoma</taxon>
    </lineage>
</organism>
<dbReference type="AlphaFoldDB" id="A0A448XBN5"/>
<sequence>MGRLRHVEKRMQALDDTTTYKLISWDSMETIKSRIRSCQQSCATNGELEKLKMNTLVQRDSSPLNAYGLPKIRQDGVLLGIIVNNGGSVIYQTSRFICNRLKQISETWKTKAQHGFIEAAGRCAEDLFAQIYNHSSKVTPAYGLKWSQLTSEMKVSTNIVFKVMKHKTAARPNVSDDERIREKGMSEARNELTKRGKNKVPKRSEDSSSTHRKRICDSVGRFQMHDPRRSSLPRRTANANSCLVSQCVLQASFWRLAIYKIGSNGKECLSR</sequence>
<keyword evidence="3" id="KW-1185">Reference proteome</keyword>